<dbReference type="SUPFAM" id="SSF69786">
    <property type="entry name" value="YggU-like"/>
    <property type="match status" value="1"/>
</dbReference>
<proteinExistence type="inferred from homology"/>
<evidence type="ECO:0000313" key="2">
    <source>
        <dbReference type="EMBL" id="KAK2981394.1"/>
    </source>
</evidence>
<dbReference type="AlphaFoldDB" id="A0AA88R244"/>
<dbReference type="InterPro" id="IPR036591">
    <property type="entry name" value="YggU-like_sf"/>
</dbReference>
<organism evidence="2 3">
    <name type="scientific">Escallonia rubra</name>
    <dbReference type="NCBI Taxonomy" id="112253"/>
    <lineage>
        <taxon>Eukaryota</taxon>
        <taxon>Viridiplantae</taxon>
        <taxon>Streptophyta</taxon>
        <taxon>Embryophyta</taxon>
        <taxon>Tracheophyta</taxon>
        <taxon>Spermatophyta</taxon>
        <taxon>Magnoliopsida</taxon>
        <taxon>eudicotyledons</taxon>
        <taxon>Gunneridae</taxon>
        <taxon>Pentapetalae</taxon>
        <taxon>asterids</taxon>
        <taxon>campanulids</taxon>
        <taxon>Escalloniales</taxon>
        <taxon>Escalloniaceae</taxon>
        <taxon>Escallonia</taxon>
    </lineage>
</organism>
<evidence type="ECO:0000256" key="1">
    <source>
        <dbReference type="ARBA" id="ARBA00010364"/>
    </source>
</evidence>
<dbReference type="EMBL" id="JAVXUO010001536">
    <property type="protein sequence ID" value="KAK2981394.1"/>
    <property type="molecule type" value="Genomic_DNA"/>
</dbReference>
<evidence type="ECO:0000313" key="3">
    <source>
        <dbReference type="Proteomes" id="UP001187471"/>
    </source>
</evidence>
<dbReference type="Gene3D" id="3.30.1200.10">
    <property type="entry name" value="YggU-like"/>
    <property type="match status" value="1"/>
</dbReference>
<dbReference type="SMART" id="SM01152">
    <property type="entry name" value="DUF167"/>
    <property type="match status" value="1"/>
</dbReference>
<dbReference type="InterPro" id="IPR003746">
    <property type="entry name" value="DUF167"/>
</dbReference>
<accession>A0AA88R244</accession>
<keyword evidence="3" id="KW-1185">Reference proteome</keyword>
<comment type="similarity">
    <text evidence="1">Belongs to the UPF0235 family.</text>
</comment>
<dbReference type="PANTHER" id="PTHR47817">
    <property type="entry name" value="OS04G0686300 PROTEIN"/>
    <property type="match status" value="1"/>
</dbReference>
<dbReference type="PANTHER" id="PTHR47817:SF2">
    <property type="entry name" value="OS04G0686300 PROTEIN"/>
    <property type="match status" value="1"/>
</dbReference>
<protein>
    <submittedName>
        <fullName evidence="2">Uncharacterized protein</fullName>
    </submittedName>
</protein>
<dbReference type="Pfam" id="PF02594">
    <property type="entry name" value="DUF167"/>
    <property type="match status" value="1"/>
</dbReference>
<gene>
    <name evidence="2" type="ORF">RJ640_009965</name>
</gene>
<reference evidence="2" key="1">
    <citation type="submission" date="2022-12" db="EMBL/GenBank/DDBJ databases">
        <title>Draft genome assemblies for two species of Escallonia (Escalloniales).</title>
        <authorList>
            <person name="Chanderbali A."/>
            <person name="Dervinis C."/>
            <person name="Anghel I."/>
            <person name="Soltis D."/>
            <person name="Soltis P."/>
            <person name="Zapata F."/>
        </authorList>
    </citation>
    <scope>NUCLEOTIDE SEQUENCE</scope>
    <source>
        <strain evidence="2">UCBG92.1500</strain>
        <tissue evidence="2">Leaf</tissue>
    </source>
</reference>
<sequence length="155" mass="16753">MCYYTLVLVYFSHVNLNLKSNSAASPPPSSTAKFLACICSIPPSSVAITVHAKSGSKLATITGLSLFLSLTHTHPQSYTTAYFTDDALRVQIDLLAKDGEANAALLDYISSVIGVKRRQVLIGSGSKSRDKIVIVEKVTLQGAFHAQLDRVFKNH</sequence>
<name>A0AA88R244_9ASTE</name>
<comment type="caution">
    <text evidence="2">The sequence shown here is derived from an EMBL/GenBank/DDBJ whole genome shotgun (WGS) entry which is preliminary data.</text>
</comment>
<dbReference type="Proteomes" id="UP001187471">
    <property type="component" value="Unassembled WGS sequence"/>
</dbReference>
<dbReference type="NCBIfam" id="TIGR00251">
    <property type="entry name" value="DUF167 family protein"/>
    <property type="match status" value="1"/>
</dbReference>